<dbReference type="Proteomes" id="UP000325315">
    <property type="component" value="Unassembled WGS sequence"/>
</dbReference>
<dbReference type="EMBL" id="SMMG02000007">
    <property type="protein sequence ID" value="KAA3467384.1"/>
    <property type="molecule type" value="Genomic_DNA"/>
</dbReference>
<dbReference type="NCBIfam" id="TIGR01172">
    <property type="entry name" value="cysE"/>
    <property type="match status" value="1"/>
</dbReference>
<dbReference type="InterPro" id="IPR001128">
    <property type="entry name" value="Cyt_P450"/>
</dbReference>
<proteinExistence type="inferred from homology"/>
<dbReference type="Pfam" id="PF00067">
    <property type="entry name" value="p450"/>
    <property type="match status" value="1"/>
</dbReference>
<dbReference type="SUPFAM" id="SSF48264">
    <property type="entry name" value="Cytochrome P450"/>
    <property type="match status" value="1"/>
</dbReference>
<dbReference type="CDD" id="cd03354">
    <property type="entry name" value="LbH_SAT"/>
    <property type="match status" value="1"/>
</dbReference>
<dbReference type="InterPro" id="IPR045304">
    <property type="entry name" value="LbH_SAT"/>
</dbReference>
<dbReference type="InterPro" id="IPR036396">
    <property type="entry name" value="Cyt_P450_sf"/>
</dbReference>
<evidence type="ECO:0000256" key="3">
    <source>
        <dbReference type="ARBA" id="ARBA00013266"/>
    </source>
</evidence>
<dbReference type="InterPro" id="IPR018357">
    <property type="entry name" value="Hexapep_transf_CS"/>
</dbReference>
<dbReference type="FunFam" id="2.160.10.10:FF:000002">
    <property type="entry name" value="Serine acetyltransferase"/>
    <property type="match status" value="1"/>
</dbReference>
<dbReference type="NCBIfam" id="NF041874">
    <property type="entry name" value="EPS_EpsC"/>
    <property type="match status" value="1"/>
</dbReference>
<evidence type="ECO:0000256" key="5">
    <source>
        <dbReference type="ARBA" id="ARBA00022679"/>
    </source>
</evidence>
<dbReference type="EC" id="2.3.1.30" evidence="3"/>
<dbReference type="InterPro" id="IPR001451">
    <property type="entry name" value="Hexapep"/>
</dbReference>
<dbReference type="SMART" id="SM00971">
    <property type="entry name" value="SATase_N"/>
    <property type="match status" value="1"/>
</dbReference>
<dbReference type="InterPro" id="IPR005881">
    <property type="entry name" value="Ser_O-AcTrfase"/>
</dbReference>
<feature type="domain" description="Serine acetyltransferase N-terminal" evidence="7">
    <location>
        <begin position="119"/>
        <end position="223"/>
    </location>
</feature>
<dbReference type="GO" id="GO:0004497">
    <property type="term" value="F:monooxygenase activity"/>
    <property type="evidence" value="ECO:0007669"/>
    <property type="project" value="InterPro"/>
</dbReference>
<evidence type="ECO:0000313" key="9">
    <source>
        <dbReference type="Proteomes" id="UP000325315"/>
    </source>
</evidence>
<dbReference type="Gene3D" id="2.160.10.10">
    <property type="entry name" value="Hexapeptide repeat proteins"/>
    <property type="match status" value="1"/>
</dbReference>
<evidence type="ECO:0000256" key="2">
    <source>
        <dbReference type="ARBA" id="ARBA00007274"/>
    </source>
</evidence>
<gene>
    <name evidence="8" type="primary">cysE</name>
    <name evidence="8" type="ORF">EPI10_002399</name>
</gene>
<dbReference type="InterPro" id="IPR010493">
    <property type="entry name" value="Ser_AcTrfase_N"/>
</dbReference>
<dbReference type="PANTHER" id="PTHR42811">
    <property type="entry name" value="SERINE ACETYLTRANSFERASE"/>
    <property type="match status" value="1"/>
</dbReference>
<dbReference type="GO" id="GO:0006535">
    <property type="term" value="P:cysteine biosynthetic process from serine"/>
    <property type="evidence" value="ECO:0007669"/>
    <property type="project" value="InterPro"/>
</dbReference>
<dbReference type="GO" id="GO:0020037">
    <property type="term" value="F:heme binding"/>
    <property type="evidence" value="ECO:0007669"/>
    <property type="project" value="InterPro"/>
</dbReference>
<protein>
    <recommendedName>
        <fullName evidence="3">serine O-acetyltransferase</fullName>
        <ecNumber evidence="3">2.3.1.30</ecNumber>
    </recommendedName>
</protein>
<dbReference type="Pfam" id="PF06426">
    <property type="entry name" value="SATase_N"/>
    <property type="match status" value="1"/>
</dbReference>
<dbReference type="UniPathway" id="UPA00136">
    <property type="reaction ID" value="UER00199"/>
</dbReference>
<dbReference type="PROSITE" id="PS00101">
    <property type="entry name" value="HEXAPEP_TRANSFERASES"/>
    <property type="match status" value="1"/>
</dbReference>
<dbReference type="GO" id="GO:0005737">
    <property type="term" value="C:cytoplasm"/>
    <property type="evidence" value="ECO:0007669"/>
    <property type="project" value="InterPro"/>
</dbReference>
<accession>A0A5B6VEB1</accession>
<evidence type="ECO:0000256" key="6">
    <source>
        <dbReference type="ARBA" id="ARBA00023315"/>
    </source>
</evidence>
<comment type="caution">
    <text evidence="8">The sequence shown here is derived from an EMBL/GenBank/DDBJ whole genome shotgun (WGS) entry which is preliminary data.</text>
</comment>
<keyword evidence="9" id="KW-1185">Reference proteome</keyword>
<dbReference type="InterPro" id="IPR053376">
    <property type="entry name" value="Serine_acetyltransferase"/>
</dbReference>
<dbReference type="GO" id="GO:0009001">
    <property type="term" value="F:serine O-acetyltransferase activity"/>
    <property type="evidence" value="ECO:0007669"/>
    <property type="project" value="UniProtKB-EC"/>
</dbReference>
<reference evidence="9" key="1">
    <citation type="journal article" date="2019" name="Plant Biotechnol. J.">
        <title>Genome sequencing of the Australian wild diploid species Gossypium australe highlights disease resistance and delayed gland morphogenesis.</title>
        <authorList>
            <person name="Cai Y."/>
            <person name="Cai X."/>
            <person name="Wang Q."/>
            <person name="Wang P."/>
            <person name="Zhang Y."/>
            <person name="Cai C."/>
            <person name="Xu Y."/>
            <person name="Wang K."/>
            <person name="Zhou Z."/>
            <person name="Wang C."/>
            <person name="Geng S."/>
            <person name="Li B."/>
            <person name="Dong Q."/>
            <person name="Hou Y."/>
            <person name="Wang H."/>
            <person name="Ai P."/>
            <person name="Liu Z."/>
            <person name="Yi F."/>
            <person name="Sun M."/>
            <person name="An G."/>
            <person name="Cheng J."/>
            <person name="Zhang Y."/>
            <person name="Shi Q."/>
            <person name="Xie Y."/>
            <person name="Shi X."/>
            <person name="Chang Y."/>
            <person name="Huang F."/>
            <person name="Chen Y."/>
            <person name="Hong S."/>
            <person name="Mi L."/>
            <person name="Sun Q."/>
            <person name="Zhang L."/>
            <person name="Zhou B."/>
            <person name="Peng R."/>
            <person name="Zhang X."/>
            <person name="Liu F."/>
        </authorList>
    </citation>
    <scope>NUCLEOTIDE SEQUENCE [LARGE SCALE GENOMIC DNA]</scope>
    <source>
        <strain evidence="9">cv. PA1801</strain>
    </source>
</reference>
<comment type="similarity">
    <text evidence="2">Belongs to the transferase hexapeptide repeat family.</text>
</comment>
<dbReference type="Gene3D" id="1.10.630.10">
    <property type="entry name" value="Cytochrome P450"/>
    <property type="match status" value="1"/>
</dbReference>
<dbReference type="Pfam" id="PF14602">
    <property type="entry name" value="Hexapep_2"/>
    <property type="match status" value="1"/>
</dbReference>
<evidence type="ECO:0000256" key="4">
    <source>
        <dbReference type="ARBA" id="ARBA00022605"/>
    </source>
</evidence>
<sequence length="598" mass="65792">MKILGTSRPLPLPLYNNSPPFTHPHFSPSNFPSTHYSHKFSQSMAACIDISRTTDSSQLSQRPNISQPDEVLYKYGSFCRSTFPNNVSSVPLNKNHTKTIPTRKSVDFSLEEKEEVGALWLKMKEEARLDAEQEPILSNYYYSSIFSHNSFESALANHLSIKLGNPSLPGSTLFDIIMAVLVEDQGIMIAVKEDLNAAKERDPACISYVHCFLNFKGFLACQSHRVAHNLWCQGRKVLALLIQNRVSQVFDVDIHPGAKIGSGILFDHATGVIVGETAVIGNNVSILHNVTLGGTGKASGDRHPKIGDGVLIGAGTCILGNIKIGDGAKIGAGSVVLKDVPPRTTAVGNPARLLQLGELSQIVVSSPEAAKEVMKTHDINFANRPFLLAAEIILYNSSDIAFAPYGGYWRQLRKVCTLELLSTKRVQSFQSIREENVSSLIRSIYSNTGLEINLGEMLCNLSYNITLRTAFAGRCNQHEAFISFVKKFVESLAGFSIADLFPSIKLLHVISGMRAKLDRFHHDLDSMLESIIEEHRASNADLENSDDETDDLLDVLLNLQDYGGLEFPLTTDNIKAVILVSSLMSHVLVVYIHVCILL</sequence>
<comment type="pathway">
    <text evidence="1">Amino-acid biosynthesis; L-cysteine biosynthesis; L-cysteine from L-serine: step 1/2.</text>
</comment>
<keyword evidence="4" id="KW-0028">Amino-acid biosynthesis</keyword>
<dbReference type="InterPro" id="IPR011004">
    <property type="entry name" value="Trimer_LpxA-like_sf"/>
</dbReference>
<evidence type="ECO:0000313" key="8">
    <source>
        <dbReference type="EMBL" id="KAA3467384.1"/>
    </source>
</evidence>
<dbReference type="OrthoDB" id="25818at2759"/>
<keyword evidence="5 8" id="KW-0808">Transferase</keyword>
<dbReference type="GO" id="GO:0016705">
    <property type="term" value="F:oxidoreductase activity, acting on paired donors, with incorporation or reduction of molecular oxygen"/>
    <property type="evidence" value="ECO:0007669"/>
    <property type="project" value="InterPro"/>
</dbReference>
<organism evidence="8 9">
    <name type="scientific">Gossypium australe</name>
    <dbReference type="NCBI Taxonomy" id="47621"/>
    <lineage>
        <taxon>Eukaryota</taxon>
        <taxon>Viridiplantae</taxon>
        <taxon>Streptophyta</taxon>
        <taxon>Embryophyta</taxon>
        <taxon>Tracheophyta</taxon>
        <taxon>Spermatophyta</taxon>
        <taxon>Magnoliopsida</taxon>
        <taxon>eudicotyledons</taxon>
        <taxon>Gunneridae</taxon>
        <taxon>Pentapetalae</taxon>
        <taxon>rosids</taxon>
        <taxon>malvids</taxon>
        <taxon>Malvales</taxon>
        <taxon>Malvaceae</taxon>
        <taxon>Malvoideae</taxon>
        <taxon>Gossypium</taxon>
    </lineage>
</organism>
<dbReference type="SUPFAM" id="SSF51161">
    <property type="entry name" value="Trimeric LpxA-like enzymes"/>
    <property type="match status" value="1"/>
</dbReference>
<dbReference type="Gene3D" id="1.10.3130.10">
    <property type="entry name" value="serine acetyltransferase, domain 1"/>
    <property type="match status" value="1"/>
</dbReference>
<evidence type="ECO:0000256" key="1">
    <source>
        <dbReference type="ARBA" id="ARBA00004876"/>
    </source>
</evidence>
<dbReference type="Pfam" id="PF00132">
    <property type="entry name" value="Hexapep"/>
    <property type="match status" value="1"/>
</dbReference>
<dbReference type="InterPro" id="IPR042122">
    <property type="entry name" value="Ser_AcTrfase_N_sf"/>
</dbReference>
<keyword evidence="6" id="KW-0012">Acyltransferase</keyword>
<dbReference type="AlphaFoldDB" id="A0A5B6VEB1"/>
<evidence type="ECO:0000259" key="7">
    <source>
        <dbReference type="SMART" id="SM00971"/>
    </source>
</evidence>
<dbReference type="GO" id="GO:0005506">
    <property type="term" value="F:iron ion binding"/>
    <property type="evidence" value="ECO:0007669"/>
    <property type="project" value="InterPro"/>
</dbReference>
<name>A0A5B6VEB1_9ROSI</name>